<organism evidence="1 2">
    <name type="scientific">Novosphingobium beihaiensis</name>
    <dbReference type="NCBI Taxonomy" id="2930389"/>
    <lineage>
        <taxon>Bacteria</taxon>
        <taxon>Pseudomonadati</taxon>
        <taxon>Pseudomonadota</taxon>
        <taxon>Alphaproteobacteria</taxon>
        <taxon>Sphingomonadales</taxon>
        <taxon>Sphingomonadaceae</taxon>
        <taxon>Novosphingobium</taxon>
    </lineage>
</organism>
<name>A0ABT0BK06_9SPHN</name>
<dbReference type="SUPFAM" id="SSF53795">
    <property type="entry name" value="PEP carboxykinase-like"/>
    <property type="match status" value="1"/>
</dbReference>
<keyword evidence="2" id="KW-1185">Reference proteome</keyword>
<dbReference type="Proteomes" id="UP001202281">
    <property type="component" value="Unassembled WGS sequence"/>
</dbReference>
<gene>
    <name evidence="1" type="ORF">MTR66_00975</name>
</gene>
<protein>
    <recommendedName>
        <fullName evidence="3">Hpr(Ser) kinase/phosphatase</fullName>
    </recommendedName>
</protein>
<dbReference type="Gene3D" id="3.40.50.300">
    <property type="entry name" value="P-loop containing nucleotide triphosphate hydrolases"/>
    <property type="match status" value="1"/>
</dbReference>
<dbReference type="EMBL" id="JALHLG010000001">
    <property type="protein sequence ID" value="MCJ2185383.1"/>
    <property type="molecule type" value="Genomic_DNA"/>
</dbReference>
<proteinExistence type="predicted"/>
<comment type="caution">
    <text evidence="1">The sequence shown here is derived from an EMBL/GenBank/DDBJ whole genome shotgun (WGS) entry which is preliminary data.</text>
</comment>
<sequence>MEAPFVSNTLIFSYNLGRFQIRSELALPDLVPAADAQICADLEIRFGPVPENLPAPDLAMPACQTQGHDSFLLKVPGVGRYLLTNSTLLTIDPVLPRKTPEIAWFFMSSVLPVWAQAVGLMCLQAVSMEMNGQAVVLCGGPVSGKSTLVAQLAGQGHRIIADDPCLIDTSPRPAVLPTARALILTKESLGLLGHQIPEEYRVGFAHPSFRVPFPSCTGPTPLAMIVFLRSGPLSSPPVRTRLKGKDALRKLELSQSQRGPISKMHRPKDKFLKAIQLLNATPCFEMDRPSGTVQEIDFTGLLSSAEND</sequence>
<dbReference type="InterPro" id="IPR027417">
    <property type="entry name" value="P-loop_NTPase"/>
</dbReference>
<evidence type="ECO:0008006" key="3">
    <source>
        <dbReference type="Google" id="ProtNLM"/>
    </source>
</evidence>
<evidence type="ECO:0000313" key="1">
    <source>
        <dbReference type="EMBL" id="MCJ2185383.1"/>
    </source>
</evidence>
<dbReference type="RefSeq" id="WP_243917121.1">
    <property type="nucleotide sequence ID" value="NZ_JALHLG010000001.1"/>
</dbReference>
<reference evidence="1 2" key="1">
    <citation type="submission" date="2022-04" db="EMBL/GenBank/DDBJ databases">
        <title>Identification of a novel bacterium isolated from mangrove sediments.</title>
        <authorList>
            <person name="Pan X."/>
        </authorList>
    </citation>
    <scope>NUCLEOTIDE SEQUENCE [LARGE SCALE GENOMIC DNA]</scope>
    <source>
        <strain evidence="1 2">B2638</strain>
    </source>
</reference>
<evidence type="ECO:0000313" key="2">
    <source>
        <dbReference type="Proteomes" id="UP001202281"/>
    </source>
</evidence>
<accession>A0ABT0BK06</accession>